<evidence type="ECO:0000256" key="12">
    <source>
        <dbReference type="PIRSR" id="PIRSR619342-50"/>
    </source>
</evidence>
<evidence type="ECO:0000256" key="2">
    <source>
        <dbReference type="ARBA" id="ARBA00004569"/>
    </source>
</evidence>
<evidence type="ECO:0000313" key="16">
    <source>
        <dbReference type="Proteomes" id="UP000327044"/>
    </source>
</evidence>
<comment type="function">
    <text evidence="1">Accessory subunit of the mitochondrial membrane respiratory chain NADH dehydrogenase (Complex I), that is believed not to be involved in catalysis. Complex I functions in the transfer of electrons from NADH to the respiratory chain. The immediate electron acceptor for the enzyme is believed to be ubiquinone.</text>
</comment>
<dbReference type="PANTHER" id="PTHR21268:SF2">
    <property type="entry name" value="NADH DEHYDROGENASE [UBIQUINONE] IRON-SULFUR PROTEIN 5"/>
    <property type="match status" value="1"/>
</dbReference>
<dbReference type="GO" id="GO:0005743">
    <property type="term" value="C:mitochondrial inner membrane"/>
    <property type="evidence" value="ECO:0007669"/>
    <property type="project" value="UniProtKB-SubCell"/>
</dbReference>
<evidence type="ECO:0000256" key="4">
    <source>
        <dbReference type="ARBA" id="ARBA00007372"/>
    </source>
</evidence>
<evidence type="ECO:0000256" key="3">
    <source>
        <dbReference type="ARBA" id="ARBA00004637"/>
    </source>
</evidence>
<evidence type="ECO:0000256" key="10">
    <source>
        <dbReference type="ARBA" id="ARBA00023136"/>
    </source>
</evidence>
<evidence type="ECO:0000256" key="1">
    <source>
        <dbReference type="ARBA" id="ARBA00003195"/>
    </source>
</evidence>
<reference evidence="14 16" key="2">
    <citation type="journal article" date="2018" name="Elife">
        <title>Firefly genomes illuminate parallel origins of bioluminescence in beetles.</title>
        <authorList>
            <person name="Fallon T.R."/>
            <person name="Lower S.E."/>
            <person name="Chang C.H."/>
            <person name="Bessho-Uehara M."/>
            <person name="Martin G.J."/>
            <person name="Bewick A.J."/>
            <person name="Behringer M."/>
            <person name="Debat H.J."/>
            <person name="Wong I."/>
            <person name="Day J.C."/>
            <person name="Suvorov A."/>
            <person name="Silva C.J."/>
            <person name="Stanger-Hall K.F."/>
            <person name="Hall D.W."/>
            <person name="Schmitz R.J."/>
            <person name="Nelson D.R."/>
            <person name="Lewis S.M."/>
            <person name="Shigenobu S."/>
            <person name="Bybee S.M."/>
            <person name="Larracuente A.M."/>
            <person name="Oba Y."/>
            <person name="Weng J.K."/>
        </authorList>
    </citation>
    <scope>NUCLEOTIDE SEQUENCE [LARGE SCALE GENOMIC DNA]</scope>
    <source>
        <strain evidence="14">1611_PpyrPB1</strain>
        <tissue evidence="14">Whole body</tissue>
    </source>
</reference>
<keyword evidence="10" id="KW-0472">Membrane</keyword>
<dbReference type="SUPFAM" id="SSF47072">
    <property type="entry name" value="Cysteine alpha-hairpin motif"/>
    <property type="match status" value="1"/>
</dbReference>
<dbReference type="PROSITE" id="PS51808">
    <property type="entry name" value="CHCH"/>
    <property type="match status" value="1"/>
</dbReference>
<keyword evidence="6" id="KW-0679">Respiratory chain</keyword>
<evidence type="ECO:0000256" key="11">
    <source>
        <dbReference type="ARBA" id="ARBA00023157"/>
    </source>
</evidence>
<dbReference type="AlphaFoldDB" id="A0A1Y1KBU5"/>
<sequence>MSLSPFLRSPFTDLTGAMVSHQWYGQCADMELKVMDCLEAYGVDKGRKKCDTLIQDFQECASRKIRNQRIIEMRQERHRQYKAGERSKEDLYVPTIKTNGY</sequence>
<dbReference type="Pfam" id="PF10200">
    <property type="entry name" value="Ndufs5"/>
    <property type="match status" value="1"/>
</dbReference>
<dbReference type="InterPro" id="IPR009069">
    <property type="entry name" value="Cys_alpha_HP_mot_SF"/>
</dbReference>
<organism evidence="13">
    <name type="scientific">Photinus pyralis</name>
    <name type="common">Common eastern firefly</name>
    <name type="synonym">Lampyris pyralis</name>
    <dbReference type="NCBI Taxonomy" id="7054"/>
    <lineage>
        <taxon>Eukaryota</taxon>
        <taxon>Metazoa</taxon>
        <taxon>Ecdysozoa</taxon>
        <taxon>Arthropoda</taxon>
        <taxon>Hexapoda</taxon>
        <taxon>Insecta</taxon>
        <taxon>Pterygota</taxon>
        <taxon>Neoptera</taxon>
        <taxon>Endopterygota</taxon>
        <taxon>Coleoptera</taxon>
        <taxon>Polyphaga</taxon>
        <taxon>Elateriformia</taxon>
        <taxon>Elateroidea</taxon>
        <taxon>Lampyridae</taxon>
        <taxon>Lampyrinae</taxon>
        <taxon>Photinus</taxon>
    </lineage>
</organism>
<dbReference type="InParanoid" id="A0A1Y1KBU5"/>
<dbReference type="InterPro" id="IPR019342">
    <property type="entry name" value="NADH_UbQ_OxRdtase_FeS-su5"/>
</dbReference>
<evidence type="ECO:0000256" key="9">
    <source>
        <dbReference type="ARBA" id="ARBA00023128"/>
    </source>
</evidence>
<keyword evidence="11 12" id="KW-1015">Disulfide bond</keyword>
<feature type="disulfide bond" evidence="12">
    <location>
        <begin position="27"/>
        <end position="60"/>
    </location>
</feature>
<evidence type="ECO:0000313" key="15">
    <source>
        <dbReference type="EMBL" id="KAB0805693.1"/>
    </source>
</evidence>
<proteinExistence type="inferred from homology"/>
<keyword evidence="9" id="KW-0496">Mitochondrion</keyword>
<dbReference type="EMBL" id="VVIM01000001">
    <property type="protein sequence ID" value="KAB0803520.1"/>
    <property type="molecule type" value="Genomic_DNA"/>
</dbReference>
<accession>A0A1Y1KBU5</accession>
<dbReference type="FunCoup" id="A0A1Y1KBU5">
    <property type="interactions" value="282"/>
</dbReference>
<dbReference type="GO" id="GO:0005758">
    <property type="term" value="C:mitochondrial intermembrane space"/>
    <property type="evidence" value="ECO:0007669"/>
    <property type="project" value="UniProtKB-SubCell"/>
</dbReference>
<keyword evidence="5" id="KW-0813">Transport</keyword>
<comment type="subcellular location">
    <subcellularLocation>
        <location evidence="3">Mitochondrion inner membrane</location>
        <topology evidence="3">Peripheral membrane protein</topology>
    </subcellularLocation>
    <subcellularLocation>
        <location evidence="2">Mitochondrion intermembrane space</location>
    </subcellularLocation>
</comment>
<protein>
    <submittedName>
        <fullName evidence="13">Uncharacterized protein</fullName>
    </submittedName>
</protein>
<evidence type="ECO:0000256" key="7">
    <source>
        <dbReference type="ARBA" id="ARBA00022792"/>
    </source>
</evidence>
<evidence type="ECO:0000256" key="6">
    <source>
        <dbReference type="ARBA" id="ARBA00022660"/>
    </source>
</evidence>
<dbReference type="EMBL" id="VVIM01000001">
    <property type="protein sequence ID" value="KAB0805693.1"/>
    <property type="molecule type" value="Genomic_DNA"/>
</dbReference>
<dbReference type="Proteomes" id="UP000327044">
    <property type="component" value="Unassembled WGS sequence"/>
</dbReference>
<feature type="disulfide bond" evidence="12">
    <location>
        <begin position="37"/>
        <end position="50"/>
    </location>
</feature>
<evidence type="ECO:0000256" key="5">
    <source>
        <dbReference type="ARBA" id="ARBA00022448"/>
    </source>
</evidence>
<gene>
    <name evidence="14" type="ORF">PPYR_00490</name>
    <name evidence="15" type="ORF">PPYR_02663</name>
</gene>
<reference evidence="14" key="3">
    <citation type="submission" date="2019-08" db="EMBL/GenBank/DDBJ databases">
        <authorList>
            <consortium name="Photinus pyralis genome working group"/>
            <person name="Fallon T.R."/>
            <person name="Sander Lower S.E."/>
            <person name="Weng J.-K."/>
        </authorList>
    </citation>
    <scope>NUCLEOTIDE SEQUENCE</scope>
    <source>
        <strain evidence="14">1611_PpyrPB1</strain>
        <tissue evidence="14">Whole body</tissue>
    </source>
</reference>
<name>A0A1Y1KBU5_PHOPY</name>
<dbReference type="PANTHER" id="PTHR21268">
    <property type="entry name" value="NADH DEHYDROGENASE [UBIQUINONE] IRON-SULFUR PROTEIN 5"/>
    <property type="match status" value="1"/>
</dbReference>
<comment type="similarity">
    <text evidence="4">Belongs to the complex I NDUFS5 subunit family.</text>
</comment>
<dbReference type="OrthoDB" id="9992197at2759"/>
<keyword evidence="8" id="KW-0249">Electron transport</keyword>
<evidence type="ECO:0000313" key="14">
    <source>
        <dbReference type="EMBL" id="KAB0803520.1"/>
    </source>
</evidence>
<evidence type="ECO:0000256" key="8">
    <source>
        <dbReference type="ARBA" id="ARBA00022982"/>
    </source>
</evidence>
<reference evidence="13" key="1">
    <citation type="journal article" date="2016" name="Sci. Rep.">
        <title>Molecular characterization of firefly nuptial gifts: a multi-omics approach sheds light on postcopulatory sexual selection.</title>
        <authorList>
            <person name="Al-Wathiqui N."/>
            <person name="Fallon T.R."/>
            <person name="South A."/>
            <person name="Weng J.K."/>
            <person name="Lewis S.M."/>
        </authorList>
    </citation>
    <scope>NUCLEOTIDE SEQUENCE</scope>
</reference>
<evidence type="ECO:0000313" key="13">
    <source>
        <dbReference type="EMBL" id="JAV58919.1"/>
    </source>
</evidence>
<keyword evidence="16" id="KW-1185">Reference proteome</keyword>
<keyword evidence="7" id="KW-0999">Mitochondrion inner membrane</keyword>
<dbReference type="EMBL" id="GEZM01087005">
    <property type="protein sequence ID" value="JAV58919.1"/>
    <property type="molecule type" value="Transcribed_RNA"/>
</dbReference>